<evidence type="ECO:0000313" key="2">
    <source>
        <dbReference type="EMBL" id="MBF9140813.1"/>
    </source>
</evidence>
<organism evidence="2 3">
    <name type="scientific">Hymenobacter properus</name>
    <dbReference type="NCBI Taxonomy" id="2791026"/>
    <lineage>
        <taxon>Bacteria</taxon>
        <taxon>Pseudomonadati</taxon>
        <taxon>Bacteroidota</taxon>
        <taxon>Cytophagia</taxon>
        <taxon>Cytophagales</taxon>
        <taxon>Hymenobacteraceae</taxon>
        <taxon>Hymenobacter</taxon>
    </lineage>
</organism>
<feature type="compositionally biased region" description="Low complexity" evidence="1">
    <location>
        <begin position="1"/>
        <end position="19"/>
    </location>
</feature>
<sequence length="213" mass="23113">MATLIASASSSTTSAPAPAGNHAARCVGMIQIGTVSEMFEGKPKLQHKVRLTFELPHELKEYKEGEGEKPALVSKNYTLSMHEKATLRNHLESWRGKPFTDAEAAGFDILVLLGKPCMLNVVHKTSKAGKEYAEIKAIASLGKGMSCPDQLTPSTVLTYDDFNWDVFDKLPSFIREDIESTPEFKALVRPGAAPAAKQAQPEPVAAGDEDLPF</sequence>
<dbReference type="InterPro" id="IPR059222">
    <property type="entry name" value="NGO0469-like"/>
</dbReference>
<protein>
    <submittedName>
        <fullName evidence="2">Uncharacterized protein</fullName>
    </submittedName>
</protein>
<feature type="compositionally biased region" description="Low complexity" evidence="1">
    <location>
        <begin position="190"/>
        <end position="206"/>
    </location>
</feature>
<dbReference type="NCBIfam" id="NF046043">
    <property type="entry name" value="rep_init_NGO0469"/>
    <property type="match status" value="1"/>
</dbReference>
<name>A0A931BE34_9BACT</name>
<proteinExistence type="predicted"/>
<feature type="region of interest" description="Disordered" evidence="1">
    <location>
        <begin position="1"/>
        <end position="20"/>
    </location>
</feature>
<dbReference type="RefSeq" id="WP_196285149.1">
    <property type="nucleotide sequence ID" value="NZ_JADQDP010000001.1"/>
</dbReference>
<dbReference type="AlphaFoldDB" id="A0A931BE34"/>
<accession>A0A931BE34</accession>
<evidence type="ECO:0000256" key="1">
    <source>
        <dbReference type="SAM" id="MobiDB-lite"/>
    </source>
</evidence>
<reference evidence="2 3" key="1">
    <citation type="submission" date="2020-11" db="EMBL/GenBank/DDBJ databases">
        <authorList>
            <person name="Kim M.K."/>
        </authorList>
    </citation>
    <scope>NUCLEOTIDE SEQUENCE [LARGE SCALE GENOMIC DNA]</scope>
    <source>
        <strain evidence="2 3">BT439</strain>
    </source>
</reference>
<dbReference type="Proteomes" id="UP000645610">
    <property type="component" value="Unassembled WGS sequence"/>
</dbReference>
<feature type="region of interest" description="Disordered" evidence="1">
    <location>
        <begin position="189"/>
        <end position="213"/>
    </location>
</feature>
<evidence type="ECO:0000313" key="3">
    <source>
        <dbReference type="Proteomes" id="UP000645610"/>
    </source>
</evidence>
<comment type="caution">
    <text evidence="2">The sequence shown here is derived from an EMBL/GenBank/DDBJ whole genome shotgun (WGS) entry which is preliminary data.</text>
</comment>
<keyword evidence="3" id="KW-1185">Reference proteome</keyword>
<gene>
    <name evidence="2" type="ORF">I2I01_04160</name>
</gene>
<dbReference type="EMBL" id="JADQDP010000001">
    <property type="protein sequence ID" value="MBF9140813.1"/>
    <property type="molecule type" value="Genomic_DNA"/>
</dbReference>